<evidence type="ECO:0000313" key="4">
    <source>
        <dbReference type="Proteomes" id="UP001652660"/>
    </source>
</evidence>
<dbReference type="GeneID" id="140012930"/>
<dbReference type="InterPro" id="IPR036142">
    <property type="entry name" value="ENT_dom-like_sf"/>
</dbReference>
<dbReference type="Proteomes" id="UP001652660">
    <property type="component" value="Chromosome 8e"/>
</dbReference>
<evidence type="ECO:0000256" key="1">
    <source>
        <dbReference type="ARBA" id="ARBA00004123"/>
    </source>
</evidence>
<dbReference type="SMART" id="SM00743">
    <property type="entry name" value="Agenet"/>
    <property type="match status" value="2"/>
</dbReference>
<reference evidence="5" key="1">
    <citation type="submission" date="2025-08" db="UniProtKB">
        <authorList>
            <consortium name="RefSeq"/>
        </authorList>
    </citation>
    <scope>IDENTIFICATION</scope>
    <source>
        <tissue evidence="5">Leaves</tissue>
    </source>
</reference>
<keyword evidence="4" id="KW-1185">Reference proteome</keyword>
<dbReference type="InterPro" id="IPR014002">
    <property type="entry name" value="Agenet_dom_plant"/>
</dbReference>
<dbReference type="Gene3D" id="1.10.1240.40">
    <property type="entry name" value="ENT domain"/>
    <property type="match status" value="1"/>
</dbReference>
<proteinExistence type="predicted"/>
<protein>
    <recommendedName>
        <fullName evidence="3">ENT domain-containing protein</fullName>
    </recommendedName>
</protein>
<dbReference type="PANTHER" id="PTHR31917:SF5">
    <property type="entry name" value="OS02G0204500 PROTEIN"/>
    <property type="match status" value="1"/>
</dbReference>
<dbReference type="InterPro" id="IPR008395">
    <property type="entry name" value="Agenet-like_dom"/>
</dbReference>
<accession>A0ABM4VDN0</accession>
<dbReference type="InterPro" id="IPR005491">
    <property type="entry name" value="ENT_dom"/>
</dbReference>
<dbReference type="Pfam" id="PF03735">
    <property type="entry name" value="ENT"/>
    <property type="match status" value="1"/>
</dbReference>
<dbReference type="Pfam" id="PF05641">
    <property type="entry name" value="Agenet"/>
    <property type="match status" value="1"/>
</dbReference>
<sequence>MRFKRGSKVEVMNKKEVPISWRSAEILNGNGHTYYVRYEYHPVMNNRSMMERVSRKFVRPCPLPSQGIETWKVGDTVEVFEDFSWKIATILTVMQGDYYTVRLLGSSKESNVHKLNIREQWLWLDDKWILMGKKSGACGVNQVNKQSSLNYYEKTSFQAAKFNAGTHTEAQKNCLDIEKRNGLQEFHKLSRSLKRLSQDSSCVIESLTGKAYKIRAVEKDYRKQKVAPPSLVEKVDLVASPKENLGEINMRASVDNRMIGYKERKRENLDGAAGSYLARSLESRDTESSDFDSDASSVGSCSVNSERQRRFPYRLAQIPFQVTDSVCSDAESFCGSTDKEESCSLSLPLEEEVATSIHNLELHAYRCTLEALHASGPLSWDQETLLTNLRMMLHISNDEHLMEIRSLLSGTNFGSMLPLLPKV</sequence>
<comment type="subcellular location">
    <subcellularLocation>
        <location evidence="1">Nucleus</location>
    </subcellularLocation>
</comment>
<name>A0ABM4VDN0_COFAR</name>
<dbReference type="RefSeq" id="XP_071917642.1">
    <property type="nucleotide sequence ID" value="XM_072061541.1"/>
</dbReference>
<evidence type="ECO:0000259" key="3">
    <source>
        <dbReference type="PROSITE" id="PS51138"/>
    </source>
</evidence>
<dbReference type="SUPFAM" id="SSF158639">
    <property type="entry name" value="ENT-like"/>
    <property type="match status" value="1"/>
</dbReference>
<gene>
    <name evidence="5" type="primary">LOC140012930</name>
</gene>
<feature type="domain" description="ENT" evidence="3">
    <location>
        <begin position="353"/>
        <end position="423"/>
    </location>
</feature>
<evidence type="ECO:0000313" key="5">
    <source>
        <dbReference type="RefSeq" id="XP_071917642.1"/>
    </source>
</evidence>
<evidence type="ECO:0000256" key="2">
    <source>
        <dbReference type="ARBA" id="ARBA00023242"/>
    </source>
</evidence>
<dbReference type="PANTHER" id="PTHR31917">
    <property type="entry name" value="AGENET DOMAIN-CONTAINING PROTEIN-RELATED"/>
    <property type="match status" value="1"/>
</dbReference>
<dbReference type="PROSITE" id="PS51138">
    <property type="entry name" value="ENT"/>
    <property type="match status" value="1"/>
</dbReference>
<organism evidence="4 5">
    <name type="scientific">Coffea arabica</name>
    <name type="common">Arabian coffee</name>
    <dbReference type="NCBI Taxonomy" id="13443"/>
    <lineage>
        <taxon>Eukaryota</taxon>
        <taxon>Viridiplantae</taxon>
        <taxon>Streptophyta</taxon>
        <taxon>Embryophyta</taxon>
        <taxon>Tracheophyta</taxon>
        <taxon>Spermatophyta</taxon>
        <taxon>Magnoliopsida</taxon>
        <taxon>eudicotyledons</taxon>
        <taxon>Gunneridae</taxon>
        <taxon>Pentapetalae</taxon>
        <taxon>asterids</taxon>
        <taxon>lamiids</taxon>
        <taxon>Gentianales</taxon>
        <taxon>Rubiaceae</taxon>
        <taxon>Ixoroideae</taxon>
        <taxon>Gardenieae complex</taxon>
        <taxon>Bertiereae - Coffeeae clade</taxon>
        <taxon>Coffeeae</taxon>
        <taxon>Coffea</taxon>
    </lineage>
</organism>
<keyword evidence="2" id="KW-0539">Nucleus</keyword>
<dbReference type="SMART" id="SM01191">
    <property type="entry name" value="ENT"/>
    <property type="match status" value="1"/>
</dbReference>